<dbReference type="RefSeq" id="WP_117383137.1">
    <property type="nucleotide sequence ID" value="NZ_QWDE01000002.1"/>
</dbReference>
<evidence type="ECO:0000313" key="3">
    <source>
        <dbReference type="Proteomes" id="UP000260823"/>
    </source>
</evidence>
<comment type="caution">
    <text evidence="2">The sequence shown here is derived from an EMBL/GenBank/DDBJ whole genome shotgun (WGS) entry which is preliminary data.</text>
</comment>
<feature type="transmembrane region" description="Helical" evidence="1">
    <location>
        <begin position="54"/>
        <end position="74"/>
    </location>
</feature>
<protein>
    <recommendedName>
        <fullName evidence="4">Anti-sigma factor</fullName>
    </recommendedName>
</protein>
<dbReference type="EMBL" id="QWDE01000002">
    <property type="protein sequence ID" value="RFZ82734.1"/>
    <property type="molecule type" value="Genomic_DNA"/>
</dbReference>
<name>A0A3E2NP18_9SPHI</name>
<dbReference type="OrthoDB" id="1120747at2"/>
<proteinExistence type="predicted"/>
<gene>
    <name evidence="2" type="ORF">DYU05_11210</name>
</gene>
<evidence type="ECO:0008006" key="4">
    <source>
        <dbReference type="Google" id="ProtNLM"/>
    </source>
</evidence>
<reference evidence="2 3" key="1">
    <citation type="submission" date="2018-08" db="EMBL/GenBank/DDBJ databases">
        <title>Mucilaginibacter terrae sp. nov., isolated from manganese diggings.</title>
        <authorList>
            <person name="Huang Y."/>
            <person name="Zhou Z."/>
        </authorList>
    </citation>
    <scope>NUCLEOTIDE SEQUENCE [LARGE SCALE GENOMIC DNA]</scope>
    <source>
        <strain evidence="2 3">ZH6</strain>
    </source>
</reference>
<dbReference type="AlphaFoldDB" id="A0A3E2NP18"/>
<organism evidence="2 3">
    <name type="scientific">Mucilaginibacter terrenus</name>
    <dbReference type="NCBI Taxonomy" id="2482727"/>
    <lineage>
        <taxon>Bacteria</taxon>
        <taxon>Pseudomonadati</taxon>
        <taxon>Bacteroidota</taxon>
        <taxon>Sphingobacteriia</taxon>
        <taxon>Sphingobacteriales</taxon>
        <taxon>Sphingobacteriaceae</taxon>
        <taxon>Mucilaginibacter</taxon>
    </lineage>
</organism>
<dbReference type="Proteomes" id="UP000260823">
    <property type="component" value="Unassembled WGS sequence"/>
</dbReference>
<keyword evidence="1" id="KW-1133">Transmembrane helix</keyword>
<evidence type="ECO:0000313" key="2">
    <source>
        <dbReference type="EMBL" id="RFZ82734.1"/>
    </source>
</evidence>
<keyword evidence="1" id="KW-0472">Membrane</keyword>
<sequence length="191" mass="22089">MSKRLEDFMDEHREEFDDLQPRADIWDNISKELDAWDTQQAPKKREAKTFSLGFVLRVAAMIVVVMGIGFGIYIQSQKEGKQGVDVTEINPVYAQQQIQLTSIIETKRTELKQIAKSDPWLYKEFNRELVKMQANYKKLSKDLATSPDPDRVLKAMIQNLEIQTEVLSQQLSVIEQIDQSKKQQQNGTKDI</sequence>
<keyword evidence="1" id="KW-0812">Transmembrane</keyword>
<keyword evidence="3" id="KW-1185">Reference proteome</keyword>
<accession>A0A3E2NP18</accession>
<evidence type="ECO:0000256" key="1">
    <source>
        <dbReference type="SAM" id="Phobius"/>
    </source>
</evidence>